<gene>
    <name evidence="1" type="ORF">DAPPUDRAFT_343365</name>
</gene>
<dbReference type="EMBL" id="GL736618">
    <property type="protein sequence ID" value="EFX60333.1"/>
    <property type="molecule type" value="Genomic_DNA"/>
</dbReference>
<dbReference type="KEGG" id="dpx:DAPPUDRAFT_343365"/>
<evidence type="ECO:0000313" key="1">
    <source>
        <dbReference type="EMBL" id="EFX60333.1"/>
    </source>
</evidence>
<keyword evidence="2" id="KW-1185">Reference proteome</keyword>
<dbReference type="AlphaFoldDB" id="E9I6P7"/>
<organism evidence="1 2">
    <name type="scientific">Daphnia pulex</name>
    <name type="common">Water flea</name>
    <dbReference type="NCBI Taxonomy" id="6669"/>
    <lineage>
        <taxon>Eukaryota</taxon>
        <taxon>Metazoa</taxon>
        <taxon>Ecdysozoa</taxon>
        <taxon>Arthropoda</taxon>
        <taxon>Crustacea</taxon>
        <taxon>Branchiopoda</taxon>
        <taxon>Diplostraca</taxon>
        <taxon>Cladocera</taxon>
        <taxon>Anomopoda</taxon>
        <taxon>Daphniidae</taxon>
        <taxon>Daphnia</taxon>
    </lineage>
</organism>
<reference evidence="1 2" key="1">
    <citation type="journal article" date="2011" name="Science">
        <title>The ecoresponsive genome of Daphnia pulex.</title>
        <authorList>
            <person name="Colbourne J.K."/>
            <person name="Pfrender M.E."/>
            <person name="Gilbert D."/>
            <person name="Thomas W.K."/>
            <person name="Tucker A."/>
            <person name="Oakley T.H."/>
            <person name="Tokishita S."/>
            <person name="Aerts A."/>
            <person name="Arnold G.J."/>
            <person name="Basu M.K."/>
            <person name="Bauer D.J."/>
            <person name="Caceres C.E."/>
            <person name="Carmel L."/>
            <person name="Casola C."/>
            <person name="Choi J.H."/>
            <person name="Detter J.C."/>
            <person name="Dong Q."/>
            <person name="Dusheyko S."/>
            <person name="Eads B.D."/>
            <person name="Frohlich T."/>
            <person name="Geiler-Samerotte K.A."/>
            <person name="Gerlach D."/>
            <person name="Hatcher P."/>
            <person name="Jogdeo S."/>
            <person name="Krijgsveld J."/>
            <person name="Kriventseva E.V."/>
            <person name="Kultz D."/>
            <person name="Laforsch C."/>
            <person name="Lindquist E."/>
            <person name="Lopez J."/>
            <person name="Manak J.R."/>
            <person name="Muller J."/>
            <person name="Pangilinan J."/>
            <person name="Patwardhan R.P."/>
            <person name="Pitluck S."/>
            <person name="Pritham E.J."/>
            <person name="Rechtsteiner A."/>
            <person name="Rho M."/>
            <person name="Rogozin I.B."/>
            <person name="Sakarya O."/>
            <person name="Salamov A."/>
            <person name="Schaack S."/>
            <person name="Shapiro H."/>
            <person name="Shiga Y."/>
            <person name="Skalitzky C."/>
            <person name="Smith Z."/>
            <person name="Souvorov A."/>
            <person name="Sung W."/>
            <person name="Tang Z."/>
            <person name="Tsuchiya D."/>
            <person name="Tu H."/>
            <person name="Vos H."/>
            <person name="Wang M."/>
            <person name="Wolf Y.I."/>
            <person name="Yamagata H."/>
            <person name="Yamada T."/>
            <person name="Ye Y."/>
            <person name="Shaw J.R."/>
            <person name="Andrews J."/>
            <person name="Crease T.J."/>
            <person name="Tang H."/>
            <person name="Lucas S.M."/>
            <person name="Robertson H.M."/>
            <person name="Bork P."/>
            <person name="Koonin E.V."/>
            <person name="Zdobnov E.M."/>
            <person name="Grigoriev I.V."/>
            <person name="Lynch M."/>
            <person name="Boore J.L."/>
        </authorList>
    </citation>
    <scope>NUCLEOTIDE SEQUENCE [LARGE SCALE GENOMIC DNA]</scope>
</reference>
<dbReference type="InParanoid" id="E9I6P7"/>
<name>E9I6P7_DAPPU</name>
<proteinExistence type="predicted"/>
<protein>
    <submittedName>
        <fullName evidence="1">Uncharacterized protein</fullName>
    </submittedName>
</protein>
<dbReference type="Proteomes" id="UP000000305">
    <property type="component" value="Unassembled WGS sequence"/>
</dbReference>
<accession>E9I6P7</accession>
<feature type="non-terminal residue" evidence="1">
    <location>
        <position position="79"/>
    </location>
</feature>
<sequence length="79" mass="8492">MGFPEREARAGGHPDILVLADFAGKHAAAEVHASDAVVVQRHVLGQVRGAAVGELAVDRAQRRLGTFRRAEIPVRQVET</sequence>
<dbReference type="HOGENOM" id="CLU_2612817_0_0_1"/>
<evidence type="ECO:0000313" key="2">
    <source>
        <dbReference type="Proteomes" id="UP000000305"/>
    </source>
</evidence>